<evidence type="ECO:0000256" key="1">
    <source>
        <dbReference type="SAM" id="MobiDB-lite"/>
    </source>
</evidence>
<dbReference type="AlphaFoldDB" id="A0A0F9ULK6"/>
<comment type="caution">
    <text evidence="2">The sequence shown here is derived from an EMBL/GenBank/DDBJ whole genome shotgun (WGS) entry which is preliminary data.</text>
</comment>
<reference evidence="2" key="1">
    <citation type="journal article" date="2015" name="Nature">
        <title>Complex archaea that bridge the gap between prokaryotes and eukaryotes.</title>
        <authorList>
            <person name="Spang A."/>
            <person name="Saw J.H."/>
            <person name="Jorgensen S.L."/>
            <person name="Zaremba-Niedzwiedzka K."/>
            <person name="Martijn J."/>
            <person name="Lind A.E."/>
            <person name="van Eijk R."/>
            <person name="Schleper C."/>
            <person name="Guy L."/>
            <person name="Ettema T.J."/>
        </authorList>
    </citation>
    <scope>NUCLEOTIDE SEQUENCE</scope>
</reference>
<feature type="region of interest" description="Disordered" evidence="1">
    <location>
        <begin position="1"/>
        <end position="23"/>
    </location>
</feature>
<accession>A0A0F9ULK6</accession>
<evidence type="ECO:0000313" key="2">
    <source>
        <dbReference type="EMBL" id="KKN88317.1"/>
    </source>
</evidence>
<name>A0A0F9ULK6_9ZZZZ</name>
<protein>
    <submittedName>
        <fullName evidence="2">Uncharacterized protein</fullName>
    </submittedName>
</protein>
<proteinExistence type="predicted"/>
<sequence>MGRGANRRGKRKQQTAKQLIDKRKKIIDAADAKAVDDIRKKERHP</sequence>
<organism evidence="2">
    <name type="scientific">marine sediment metagenome</name>
    <dbReference type="NCBI Taxonomy" id="412755"/>
    <lineage>
        <taxon>unclassified sequences</taxon>
        <taxon>metagenomes</taxon>
        <taxon>ecological metagenomes</taxon>
    </lineage>
</organism>
<feature type="compositionally biased region" description="Basic residues" evidence="1">
    <location>
        <begin position="1"/>
        <end position="14"/>
    </location>
</feature>
<gene>
    <name evidence="2" type="ORF">LCGC14_0248790</name>
</gene>
<dbReference type="EMBL" id="LAZR01000129">
    <property type="protein sequence ID" value="KKN88317.1"/>
    <property type="molecule type" value="Genomic_DNA"/>
</dbReference>